<sequence>MNTHSSEPAADICLLLEGTWPYVRGGVSSWVNQLILGLPELTFSVFFIGGQRESYGSRHYAIPANVVHLEEHFLESAWRPGEGVVAAKREGPRQVMRELHAFLHHPEEPMAEQGERVLKHLVSGAASLDDVLHSRANWEAITEGYGSHCSDPSFINYFWTLRTMQAPLLMLAEAARKMPRARVLHSISTGYAGLLGSMLQQHWQCAYLISEHGIYTKERKIDLAQASWISESPDEALRTGLDAEVSYIRRLWIRFFERIGLLAYRSADPIISLYSGNRDRQIADGADASRTRVIPNGIPLQAWSDALNQRPEGIPKVVGLIGRVVPIKDVKTFIRAMRSVVTAVPDAEGWIVGPEDEDPDYAAECHHLVVSLGLEGRVKFLGFRKIDEVLPQLGVTVLTSISEAQPLVILEAWAAGTPVVSSDVGSCRELIEGAPGEDRLLGNAGEVVAIADPQATARAIIGLLSSPQRWQSAQAVGLERVSRFYTETLMLERYRNLYREAMRSI</sequence>
<name>A0ABY5JEI5_9GAMM</name>
<dbReference type="EMBL" id="CP076114">
    <property type="protein sequence ID" value="UUD66035.1"/>
    <property type="molecule type" value="Genomic_DNA"/>
</dbReference>
<dbReference type="Gene3D" id="3.40.50.2000">
    <property type="entry name" value="Glycogen Phosphorylase B"/>
    <property type="match status" value="2"/>
</dbReference>
<dbReference type="PANTHER" id="PTHR12526">
    <property type="entry name" value="GLYCOSYLTRANSFERASE"/>
    <property type="match status" value="1"/>
</dbReference>
<dbReference type="InterPro" id="IPR022622">
    <property type="entry name" value="DUF3492"/>
</dbReference>
<organism evidence="2 3">
    <name type="scientific">Phytopseudomonas seleniipraecipitans</name>
    <dbReference type="NCBI Taxonomy" id="640205"/>
    <lineage>
        <taxon>Bacteria</taxon>
        <taxon>Pseudomonadati</taxon>
        <taxon>Pseudomonadota</taxon>
        <taxon>Gammaproteobacteria</taxon>
        <taxon>Pseudomonadales</taxon>
        <taxon>Pseudomonadaceae</taxon>
        <taxon>Phytopseudomonas</taxon>
    </lineage>
</organism>
<dbReference type="Proteomes" id="UP000887421">
    <property type="component" value="Chromosome"/>
</dbReference>
<dbReference type="InterPro" id="IPR047691">
    <property type="entry name" value="PelF-like"/>
</dbReference>
<evidence type="ECO:0000313" key="3">
    <source>
        <dbReference type="Proteomes" id="UP000887421"/>
    </source>
</evidence>
<dbReference type="Pfam" id="PF11997">
    <property type="entry name" value="DUF3492"/>
    <property type="match status" value="1"/>
</dbReference>
<accession>A0ABY5JEI5</accession>
<evidence type="ECO:0000259" key="1">
    <source>
        <dbReference type="Pfam" id="PF11997"/>
    </source>
</evidence>
<dbReference type="CDD" id="cd03813">
    <property type="entry name" value="GT4-like"/>
    <property type="match status" value="1"/>
</dbReference>
<dbReference type="NCBIfam" id="NF038011">
    <property type="entry name" value="PelF"/>
    <property type="match status" value="1"/>
</dbReference>
<keyword evidence="3" id="KW-1185">Reference proteome</keyword>
<dbReference type="PANTHER" id="PTHR12526:SF608">
    <property type="entry name" value="PELF"/>
    <property type="match status" value="1"/>
</dbReference>
<reference evidence="2" key="1">
    <citation type="submission" date="2021-05" db="EMBL/GenBank/DDBJ databases">
        <title>Complete genome sequence of Pseudomonas seleniipraecipitans strain D1-6.</title>
        <authorList>
            <person name="Lafi F."/>
            <person name="Eida A."/>
            <person name="Alam I."/>
            <person name="Hert H."/>
            <person name="Saad M."/>
        </authorList>
    </citation>
    <scope>NUCLEOTIDE SEQUENCE</scope>
    <source>
        <strain evidence="2">D1-6</strain>
    </source>
</reference>
<evidence type="ECO:0000313" key="2">
    <source>
        <dbReference type="EMBL" id="UUD66035.1"/>
    </source>
</evidence>
<dbReference type="Pfam" id="PF13692">
    <property type="entry name" value="Glyco_trans_1_4"/>
    <property type="match status" value="1"/>
</dbReference>
<dbReference type="RefSeq" id="WP_070881025.1">
    <property type="nucleotide sequence ID" value="NZ_CP076114.1"/>
</dbReference>
<proteinExistence type="predicted"/>
<protein>
    <submittedName>
        <fullName evidence="2">GT4 family glycosyltransferase PelF</fullName>
    </submittedName>
</protein>
<gene>
    <name evidence="2" type="primary">pelF</name>
    <name evidence="2" type="ORF">D16iCDA_10460</name>
</gene>
<feature type="domain" description="DUF3492" evidence="1">
    <location>
        <begin position="10"/>
        <end position="288"/>
    </location>
</feature>
<dbReference type="SUPFAM" id="SSF53756">
    <property type="entry name" value="UDP-Glycosyltransferase/glycogen phosphorylase"/>
    <property type="match status" value="1"/>
</dbReference>